<dbReference type="PANTHER" id="PTHR11552">
    <property type="entry name" value="GLUCOSE-METHANOL-CHOLINE GMC OXIDOREDUCTASE"/>
    <property type="match status" value="1"/>
</dbReference>
<keyword evidence="12" id="KW-0732">Signal</keyword>
<evidence type="ECO:0000256" key="3">
    <source>
        <dbReference type="ARBA" id="ARBA00022723"/>
    </source>
</evidence>
<evidence type="ECO:0000256" key="10">
    <source>
        <dbReference type="RuleBase" id="RU003968"/>
    </source>
</evidence>
<evidence type="ECO:0000256" key="11">
    <source>
        <dbReference type="RuleBase" id="RU004273"/>
    </source>
</evidence>
<evidence type="ECO:0000256" key="6">
    <source>
        <dbReference type="ARBA" id="ARBA00023211"/>
    </source>
</evidence>
<comment type="cofactor">
    <cofactor evidence="1">
        <name>Mn(2+)</name>
        <dbReference type="ChEBI" id="CHEBI:29035"/>
    </cofactor>
</comment>
<dbReference type="EC" id="3.1.3.16" evidence="11"/>
<dbReference type="GO" id="GO:0016614">
    <property type="term" value="F:oxidoreductase activity, acting on CH-OH group of donors"/>
    <property type="evidence" value="ECO:0007669"/>
    <property type="project" value="InterPro"/>
</dbReference>
<evidence type="ECO:0000256" key="12">
    <source>
        <dbReference type="SAM" id="SignalP"/>
    </source>
</evidence>
<sequence length="952" mass="106720">MKIYILAVLAILDASSSYNDYVTIADEYAVSEARDNYEDMFFNTQNTDNIKSKVIEAMLNTPMYHLNRSQPNIFAAFADQYELPKGFKGPLKVYDFIVVGAGAAGSVLAARLSEQKKASVLLLEAGEGEPIISGVPILAPVLQQTDYIWHYLMEPQPGVCTGMTNGRCFWPRGKAVGGSSVVNYMIYTRGMPADWDKIAAKGNYGWSYREVLPYYLKSERANLRGLKDSPWHGKDGELNVEDVPFRSKLSKALLDAAQLLGHRRVDYNSPDGFGFSYIQATMNKGIRMSSAKAFLHNKKKRQNLHVLTKSRVTKIIINPETKTAYGVEFQTQGRKFTIYAAKEVILSAGPIESPHLLMLSGIGPADHLNAFGINVIQNLKVGETLYDHISFPGLTFLLNGTQLTLVERKIATIQNIVQYTQFGDGPLSSLAGVETLGYIKTNMSEEIGDVPDIELIGSCASLASDQGNIVAKGMHLADWLYNDVYKPIEKFESFTVFFMLLHPKSKGSLQLASKNPFQQPKLYGNYLTDWKDVATSIAAIRYIIKLIDTPPFKKYGAKLYKKKYPNCIQYDFDSDKYWECAVRTVTSTLHHQIATCKMGPNTDPTAVVDPELRVHGIRNLRVVDSSIIPLTIAAHTNAPAIMIGKMSDTSDLDRQIEQLKRCEIIMEGEVKALCAKAREILVEESNVQRVDAPVTVCGDIHGQFYDLKELFKVGGDVPATNYLFMGDFVDRGFYSVETFLLLLALKVRYPDRITLIRGNHESRQITQVYGFYDECLRKYGSITVWRYCTEIFDYLSLSAIIDGRIFCVHGGLSPSIQTLDQIRTIDRKQEVPHDGPMCDLLWSDPEDTQGWGVSPRGAGYLFGSDVVAQFNVSNDIDMICRAHQLVMEGYKWHFNETVLTVWSAPNYCYRCGNVAAILELNENLQRDFTIFEAAPQESRGVPSKKPQADYFL</sequence>
<evidence type="ECO:0000313" key="16">
    <source>
        <dbReference type="EMBL" id="CAH4027818.1"/>
    </source>
</evidence>
<dbReference type="AlphaFoldDB" id="A0A9P0TCV0"/>
<dbReference type="Gene3D" id="3.60.21.10">
    <property type="match status" value="1"/>
</dbReference>
<proteinExistence type="inferred from homology"/>
<dbReference type="GO" id="GO:0046872">
    <property type="term" value="F:metal ion binding"/>
    <property type="evidence" value="ECO:0007669"/>
    <property type="project" value="UniProtKB-KW"/>
</dbReference>
<keyword evidence="17" id="KW-1185">Reference proteome</keyword>
<evidence type="ECO:0000256" key="8">
    <source>
        <dbReference type="ARBA" id="ARBA00047761"/>
    </source>
</evidence>
<dbReference type="Gene3D" id="3.30.560.10">
    <property type="entry name" value="Glucose Oxidase, domain 3"/>
    <property type="match status" value="1"/>
</dbReference>
<dbReference type="InterPro" id="IPR029052">
    <property type="entry name" value="Metallo-depent_PP-like"/>
</dbReference>
<evidence type="ECO:0000256" key="4">
    <source>
        <dbReference type="ARBA" id="ARBA00022801"/>
    </source>
</evidence>
<protein>
    <recommendedName>
        <fullName evidence="11">Serine/threonine-protein phosphatase</fullName>
        <ecNumber evidence="11">3.1.3.16</ecNumber>
    </recommendedName>
</protein>
<dbReference type="PROSITE" id="PS00624">
    <property type="entry name" value="GMC_OXRED_2"/>
    <property type="match status" value="1"/>
</dbReference>
<dbReference type="CDD" id="cd07415">
    <property type="entry name" value="MPP_PP2A_PP4_PP6"/>
    <property type="match status" value="1"/>
</dbReference>
<evidence type="ECO:0000256" key="2">
    <source>
        <dbReference type="ARBA" id="ARBA00010790"/>
    </source>
</evidence>
<evidence type="ECO:0000256" key="5">
    <source>
        <dbReference type="ARBA" id="ARBA00022912"/>
    </source>
</evidence>
<feature type="signal peptide" evidence="12">
    <location>
        <begin position="1"/>
        <end position="17"/>
    </location>
</feature>
<dbReference type="InterPro" id="IPR012132">
    <property type="entry name" value="GMC_OxRdtase"/>
</dbReference>
<dbReference type="Proteomes" id="UP001152562">
    <property type="component" value="Unassembled WGS sequence"/>
</dbReference>
<dbReference type="InterPro" id="IPR000172">
    <property type="entry name" value="GMC_OxRdtase_N"/>
</dbReference>
<dbReference type="SUPFAM" id="SSF51905">
    <property type="entry name" value="FAD/NAD(P)-binding domain"/>
    <property type="match status" value="1"/>
</dbReference>
<dbReference type="Gene3D" id="3.50.50.60">
    <property type="entry name" value="FAD/NAD(P)-binding domain"/>
    <property type="match status" value="1"/>
</dbReference>
<keyword evidence="6" id="KW-0464">Manganese</keyword>
<dbReference type="SMART" id="SM00156">
    <property type="entry name" value="PP2Ac"/>
    <property type="match status" value="1"/>
</dbReference>
<accession>A0A9P0TCV0</accession>
<keyword evidence="3" id="KW-0479">Metal-binding</keyword>
<feature type="chain" id="PRO_5040473053" description="Serine/threonine-protein phosphatase" evidence="12">
    <location>
        <begin position="18"/>
        <end position="952"/>
    </location>
</feature>
<dbReference type="Pfam" id="PF05199">
    <property type="entry name" value="GMC_oxred_C"/>
    <property type="match status" value="1"/>
</dbReference>
<dbReference type="Pfam" id="PF00149">
    <property type="entry name" value="Metallophos"/>
    <property type="match status" value="1"/>
</dbReference>
<feature type="domain" description="Serine/threonine specific protein phosphatases" evidence="13">
    <location>
        <begin position="756"/>
        <end position="761"/>
    </location>
</feature>
<evidence type="ECO:0000256" key="7">
    <source>
        <dbReference type="ARBA" id="ARBA00038328"/>
    </source>
</evidence>
<feature type="domain" description="Glucose-methanol-choline oxidoreductase N-terminal" evidence="15">
    <location>
        <begin position="349"/>
        <end position="363"/>
    </location>
</feature>
<evidence type="ECO:0000256" key="1">
    <source>
        <dbReference type="ARBA" id="ARBA00001936"/>
    </source>
</evidence>
<feature type="domain" description="Glucose-methanol-choline oxidoreductase N-terminal" evidence="14">
    <location>
        <begin position="173"/>
        <end position="196"/>
    </location>
</feature>
<dbReference type="SUPFAM" id="SSF56300">
    <property type="entry name" value="Metallo-dependent phosphatases"/>
    <property type="match status" value="1"/>
</dbReference>
<dbReference type="PROSITE" id="PS00623">
    <property type="entry name" value="GMC_OXRED_1"/>
    <property type="match status" value="1"/>
</dbReference>
<comment type="similarity">
    <text evidence="7">Belongs to the PPP phosphatase family. PP-4 (PP-X) subfamily.</text>
</comment>
<dbReference type="Pfam" id="PF00732">
    <property type="entry name" value="GMC_oxred_N"/>
    <property type="match status" value="1"/>
</dbReference>
<dbReference type="GO" id="GO:0050660">
    <property type="term" value="F:flavin adenine dinucleotide binding"/>
    <property type="evidence" value="ECO:0007669"/>
    <property type="project" value="InterPro"/>
</dbReference>
<dbReference type="PANTHER" id="PTHR11552:SF208">
    <property type="entry name" value="RE36204P-RELATED"/>
    <property type="match status" value="1"/>
</dbReference>
<comment type="caution">
    <text evidence="16">The sequence shown here is derived from an EMBL/GenBank/DDBJ whole genome shotgun (WGS) entry which is preliminary data.</text>
</comment>
<dbReference type="EMBL" id="CALOZG010000005">
    <property type="protein sequence ID" value="CAH4027818.1"/>
    <property type="molecule type" value="Genomic_DNA"/>
</dbReference>
<dbReference type="FunFam" id="3.60.21.10:FF:000010">
    <property type="entry name" value="Serine/threonine-protein phosphatase"/>
    <property type="match status" value="1"/>
</dbReference>
<dbReference type="InterPro" id="IPR036188">
    <property type="entry name" value="FAD/NAD-bd_sf"/>
</dbReference>
<dbReference type="PROSITE" id="PS00125">
    <property type="entry name" value="SER_THR_PHOSPHATASE"/>
    <property type="match status" value="1"/>
</dbReference>
<evidence type="ECO:0000256" key="9">
    <source>
        <dbReference type="ARBA" id="ARBA00048336"/>
    </source>
</evidence>
<evidence type="ECO:0000259" key="14">
    <source>
        <dbReference type="PROSITE" id="PS00623"/>
    </source>
</evidence>
<keyword evidence="5" id="KW-0904">Protein phosphatase</keyword>
<comment type="catalytic activity">
    <reaction evidence="9 11">
        <text>O-phospho-L-threonyl-[protein] + H2O = L-threonyl-[protein] + phosphate</text>
        <dbReference type="Rhea" id="RHEA:47004"/>
        <dbReference type="Rhea" id="RHEA-COMP:11060"/>
        <dbReference type="Rhea" id="RHEA-COMP:11605"/>
        <dbReference type="ChEBI" id="CHEBI:15377"/>
        <dbReference type="ChEBI" id="CHEBI:30013"/>
        <dbReference type="ChEBI" id="CHEBI:43474"/>
        <dbReference type="ChEBI" id="CHEBI:61977"/>
        <dbReference type="EC" id="3.1.3.16"/>
    </reaction>
</comment>
<name>A0A9P0TCV0_PIEBR</name>
<dbReference type="SUPFAM" id="SSF54373">
    <property type="entry name" value="FAD-linked reductases, C-terminal domain"/>
    <property type="match status" value="1"/>
</dbReference>
<comment type="catalytic activity">
    <reaction evidence="8">
        <text>O-phospho-L-seryl-[protein] + H2O = L-seryl-[protein] + phosphate</text>
        <dbReference type="Rhea" id="RHEA:20629"/>
        <dbReference type="Rhea" id="RHEA-COMP:9863"/>
        <dbReference type="Rhea" id="RHEA-COMP:11604"/>
        <dbReference type="ChEBI" id="CHEBI:15377"/>
        <dbReference type="ChEBI" id="CHEBI:29999"/>
        <dbReference type="ChEBI" id="CHEBI:43474"/>
        <dbReference type="ChEBI" id="CHEBI:83421"/>
        <dbReference type="EC" id="3.1.3.16"/>
    </reaction>
</comment>
<evidence type="ECO:0000313" key="17">
    <source>
        <dbReference type="Proteomes" id="UP001152562"/>
    </source>
</evidence>
<reference evidence="16" key="1">
    <citation type="submission" date="2022-05" db="EMBL/GenBank/DDBJ databases">
        <authorList>
            <person name="Okamura Y."/>
        </authorList>
    </citation>
    <scope>NUCLEOTIDE SEQUENCE</scope>
</reference>
<dbReference type="InterPro" id="IPR004843">
    <property type="entry name" value="Calcineurin-like_PHP"/>
</dbReference>
<dbReference type="PRINTS" id="PR00114">
    <property type="entry name" value="STPHPHTASE"/>
</dbReference>
<evidence type="ECO:0000259" key="13">
    <source>
        <dbReference type="PROSITE" id="PS00125"/>
    </source>
</evidence>
<gene>
    <name evidence="16" type="ORF">PIBRA_LOCUS4909</name>
</gene>
<organism evidence="16 17">
    <name type="scientific">Pieris brassicae</name>
    <name type="common">White butterfly</name>
    <name type="synonym">Large white butterfly</name>
    <dbReference type="NCBI Taxonomy" id="7116"/>
    <lineage>
        <taxon>Eukaryota</taxon>
        <taxon>Metazoa</taxon>
        <taxon>Ecdysozoa</taxon>
        <taxon>Arthropoda</taxon>
        <taxon>Hexapoda</taxon>
        <taxon>Insecta</taxon>
        <taxon>Pterygota</taxon>
        <taxon>Neoptera</taxon>
        <taxon>Endopterygota</taxon>
        <taxon>Lepidoptera</taxon>
        <taxon>Glossata</taxon>
        <taxon>Ditrysia</taxon>
        <taxon>Papilionoidea</taxon>
        <taxon>Pieridae</taxon>
        <taxon>Pierinae</taxon>
        <taxon>Pieris</taxon>
    </lineage>
</organism>
<dbReference type="GO" id="GO:0004722">
    <property type="term" value="F:protein serine/threonine phosphatase activity"/>
    <property type="evidence" value="ECO:0007669"/>
    <property type="project" value="UniProtKB-EC"/>
</dbReference>
<evidence type="ECO:0000259" key="15">
    <source>
        <dbReference type="PROSITE" id="PS00624"/>
    </source>
</evidence>
<keyword evidence="4 11" id="KW-0378">Hydrolase</keyword>
<comment type="similarity">
    <text evidence="2 10">Belongs to the GMC oxidoreductase family.</text>
</comment>
<keyword evidence="10" id="KW-0274">FAD</keyword>
<keyword evidence="10" id="KW-0285">Flavoprotein</keyword>
<dbReference type="InterPro" id="IPR006186">
    <property type="entry name" value="Ser/Thr-sp_prot-phosphatase"/>
</dbReference>
<dbReference type="InterPro" id="IPR007867">
    <property type="entry name" value="GMC_OxRtase_C"/>
</dbReference>